<organism evidence="4 5">
    <name type="scientific">Thecamonas trahens ATCC 50062</name>
    <dbReference type="NCBI Taxonomy" id="461836"/>
    <lineage>
        <taxon>Eukaryota</taxon>
        <taxon>Apusozoa</taxon>
        <taxon>Apusomonadida</taxon>
        <taxon>Apusomonadidae</taxon>
        <taxon>Thecamonas</taxon>
    </lineage>
</organism>
<dbReference type="InterPro" id="IPR045099">
    <property type="entry name" value="PITH1-like"/>
</dbReference>
<evidence type="ECO:0000256" key="1">
    <source>
        <dbReference type="ARBA" id="ARBA00025788"/>
    </source>
</evidence>
<reference evidence="4 5" key="1">
    <citation type="submission" date="2010-05" db="EMBL/GenBank/DDBJ databases">
        <title>The Genome Sequence of Thecamonas trahens ATCC 50062.</title>
        <authorList>
            <consortium name="The Broad Institute Genome Sequencing Platform"/>
            <person name="Russ C."/>
            <person name="Cuomo C."/>
            <person name="Shea T."/>
            <person name="Young S.K."/>
            <person name="Zeng Q."/>
            <person name="Koehrsen M."/>
            <person name="Haas B."/>
            <person name="Borodovsky M."/>
            <person name="Guigo R."/>
            <person name="Alvarado L."/>
            <person name="Berlin A."/>
            <person name="Bochicchio J."/>
            <person name="Borenstein D."/>
            <person name="Chapman S."/>
            <person name="Chen Z."/>
            <person name="Freedman E."/>
            <person name="Gellesch M."/>
            <person name="Goldberg J."/>
            <person name="Griggs A."/>
            <person name="Gujja S."/>
            <person name="Heilman E."/>
            <person name="Heiman D."/>
            <person name="Hepburn T."/>
            <person name="Howarth C."/>
            <person name="Jen D."/>
            <person name="Larson L."/>
            <person name="Mehta T."/>
            <person name="Park D."/>
            <person name="Pearson M."/>
            <person name="Roberts A."/>
            <person name="Saif S."/>
            <person name="Shenoy N."/>
            <person name="Sisk P."/>
            <person name="Stolte C."/>
            <person name="Sykes S."/>
            <person name="Thomson T."/>
            <person name="Walk T."/>
            <person name="White J."/>
            <person name="Yandava C."/>
            <person name="Burger G."/>
            <person name="Gray M.W."/>
            <person name="Holland P.W.H."/>
            <person name="King N."/>
            <person name="Lang F.B.F."/>
            <person name="Roger A.J."/>
            <person name="Ruiz-Trillo I."/>
            <person name="Lander E."/>
            <person name="Nusbaum C."/>
        </authorList>
    </citation>
    <scope>NUCLEOTIDE SEQUENCE [LARGE SCALE GENOMIC DNA]</scope>
    <source>
        <strain evidence="4 5">ATCC 50062</strain>
    </source>
</reference>
<evidence type="ECO:0000313" key="5">
    <source>
        <dbReference type="Proteomes" id="UP000054408"/>
    </source>
</evidence>
<dbReference type="SUPFAM" id="SSF49785">
    <property type="entry name" value="Galactose-binding domain-like"/>
    <property type="match status" value="1"/>
</dbReference>
<dbReference type="OrthoDB" id="2635at2759"/>
<evidence type="ECO:0000256" key="2">
    <source>
        <dbReference type="SAM" id="MobiDB-lite"/>
    </source>
</evidence>
<dbReference type="Pfam" id="PF06201">
    <property type="entry name" value="PITH"/>
    <property type="match status" value="1"/>
</dbReference>
<accession>A0A0L0DCT7</accession>
<dbReference type="OMA" id="YESMANP"/>
<dbReference type="Gene3D" id="2.60.120.470">
    <property type="entry name" value="PITH domain"/>
    <property type="match status" value="1"/>
</dbReference>
<protein>
    <submittedName>
        <fullName evidence="4">UPF0424 protein</fullName>
    </submittedName>
</protein>
<gene>
    <name evidence="4" type="ORF">AMSG_05093</name>
</gene>
<dbReference type="InterPro" id="IPR010400">
    <property type="entry name" value="PITH_dom"/>
</dbReference>
<sequence>MDTGGHGGGCEHCVEQGEGLAAAGVFVPYTERFGSHPPLVSDADAQLIIHIPFTASVKLQSLVVMGDGDSAFFPAHVKLFANPRAVIDFSNADDLEPTQELDLAADALGVMPHLVNPPKFSSLSSLTLYITANGSGDDDEQTRIKYIGLGGEHSALVGSREVVITAYESRPQPSDHKTKADAFGGTSSIF</sequence>
<comment type="similarity">
    <text evidence="1">Belongs to the PITHD1 family.</text>
</comment>
<dbReference type="InterPro" id="IPR037047">
    <property type="entry name" value="PITH_dom_sf"/>
</dbReference>
<dbReference type="PROSITE" id="PS51532">
    <property type="entry name" value="PITH"/>
    <property type="match status" value="1"/>
</dbReference>
<evidence type="ECO:0000313" key="4">
    <source>
        <dbReference type="EMBL" id="KNC49123.1"/>
    </source>
</evidence>
<dbReference type="Proteomes" id="UP000054408">
    <property type="component" value="Unassembled WGS sequence"/>
</dbReference>
<keyword evidence="5" id="KW-1185">Reference proteome</keyword>
<dbReference type="EMBL" id="GL349453">
    <property type="protein sequence ID" value="KNC49123.1"/>
    <property type="molecule type" value="Genomic_DNA"/>
</dbReference>
<dbReference type="GeneID" id="25564581"/>
<name>A0A0L0DCT7_THETB</name>
<dbReference type="InterPro" id="IPR008979">
    <property type="entry name" value="Galactose-bd-like_sf"/>
</dbReference>
<dbReference type="AlphaFoldDB" id="A0A0L0DCT7"/>
<dbReference type="GO" id="GO:0005634">
    <property type="term" value="C:nucleus"/>
    <property type="evidence" value="ECO:0007669"/>
    <property type="project" value="TreeGrafter"/>
</dbReference>
<dbReference type="GO" id="GO:0005737">
    <property type="term" value="C:cytoplasm"/>
    <property type="evidence" value="ECO:0007669"/>
    <property type="project" value="UniProtKB-ARBA"/>
</dbReference>
<evidence type="ECO:0000259" key="3">
    <source>
        <dbReference type="PROSITE" id="PS51532"/>
    </source>
</evidence>
<dbReference type="PANTHER" id="PTHR12175">
    <property type="entry name" value="AD039 HT014 THIOREDOXIN FAMILY TRP26"/>
    <property type="match status" value="1"/>
</dbReference>
<dbReference type="eggNOG" id="KOG1730">
    <property type="taxonomic scope" value="Eukaryota"/>
</dbReference>
<dbReference type="PANTHER" id="PTHR12175:SF1">
    <property type="entry name" value="PITH DOMAIN-CONTAINING PROTEIN 1"/>
    <property type="match status" value="1"/>
</dbReference>
<feature type="domain" description="PITH" evidence="3">
    <location>
        <begin position="1"/>
        <end position="169"/>
    </location>
</feature>
<dbReference type="RefSeq" id="XP_013758151.1">
    <property type="nucleotide sequence ID" value="XM_013902697.1"/>
</dbReference>
<proteinExistence type="inferred from homology"/>
<feature type="region of interest" description="Disordered" evidence="2">
    <location>
        <begin position="170"/>
        <end position="190"/>
    </location>
</feature>